<feature type="compositionally biased region" description="Acidic residues" evidence="1">
    <location>
        <begin position="162"/>
        <end position="184"/>
    </location>
</feature>
<dbReference type="AlphaFoldDB" id="A0AAW0Z5H6"/>
<evidence type="ECO:0000313" key="3">
    <source>
        <dbReference type="Proteomes" id="UP001388673"/>
    </source>
</evidence>
<feature type="region of interest" description="Disordered" evidence="1">
    <location>
        <begin position="52"/>
        <end position="196"/>
    </location>
</feature>
<dbReference type="EMBL" id="JBCAWK010000002">
    <property type="protein sequence ID" value="KAK8866148.1"/>
    <property type="molecule type" value="Genomic_DNA"/>
</dbReference>
<sequence length="311" mass="32900">MSDHDMSLTPITNPSAEATTSTSIQLSFSSGKGGAWDDRELINAANAAMKEFHTHHPGPGSWLDKATAAKAAGRPLPGGDDHDTAWYSAYNHKPEPQPSASTSQSQPPTKKRRTKGPKSTNGPSIPNPYAVATTQPKSQPRGEGRRAASPTYAPTSPRPGGVEEDAEGYYEVDENGEGYEDEDPNWGLSGAEEEDEYRVEDYTSPNGVEVSLTNGMGTGPGPSIATQAMGNTSRDEALGYAMTAQYWAGYWMGVAQARGEPSTAPPQAIVQPTVGAAARQGLAHGSDEIGRDGSNVFITKKQHGTINGLKR</sequence>
<dbReference type="GeneID" id="92178558"/>
<feature type="compositionally biased region" description="Low complexity" evidence="1">
    <location>
        <begin position="98"/>
        <end position="108"/>
    </location>
</feature>
<evidence type="ECO:0000313" key="2">
    <source>
        <dbReference type="EMBL" id="KAK8866148.1"/>
    </source>
</evidence>
<reference evidence="2 3" key="1">
    <citation type="journal article" date="2024" name="bioRxiv">
        <title>Comparative genomics of Cryptococcus and Kwoniella reveals pathogenesis evolution and contrasting karyotype dynamics via intercentromeric recombination or chromosome fusion.</title>
        <authorList>
            <person name="Coelho M.A."/>
            <person name="David-Palma M."/>
            <person name="Shea T."/>
            <person name="Bowers K."/>
            <person name="McGinley-Smith S."/>
            <person name="Mohammad A.W."/>
            <person name="Gnirke A."/>
            <person name="Yurkov A.M."/>
            <person name="Nowrousian M."/>
            <person name="Sun S."/>
            <person name="Cuomo C.A."/>
            <person name="Heitman J."/>
        </authorList>
    </citation>
    <scope>NUCLEOTIDE SEQUENCE [LARGE SCALE GENOMIC DNA]</scope>
    <source>
        <strain evidence="2 3">CBS 13917</strain>
    </source>
</reference>
<dbReference type="RefSeq" id="XP_066805627.1">
    <property type="nucleotide sequence ID" value="XM_066944426.1"/>
</dbReference>
<name>A0AAW0Z5H6_9TREE</name>
<proteinExistence type="predicted"/>
<comment type="caution">
    <text evidence="2">The sequence shown here is derived from an EMBL/GenBank/DDBJ whole genome shotgun (WGS) entry which is preliminary data.</text>
</comment>
<keyword evidence="3" id="KW-1185">Reference proteome</keyword>
<accession>A0AAW0Z5H6</accession>
<feature type="region of interest" description="Disordered" evidence="1">
    <location>
        <begin position="1"/>
        <end position="36"/>
    </location>
</feature>
<gene>
    <name evidence="2" type="ORF">IAR55_001299</name>
</gene>
<dbReference type="KEGG" id="kne:92178558"/>
<protein>
    <submittedName>
        <fullName evidence="2">Uncharacterized protein</fullName>
    </submittedName>
</protein>
<organism evidence="2 3">
    <name type="scientific">Kwoniella newhampshirensis</name>
    <dbReference type="NCBI Taxonomy" id="1651941"/>
    <lineage>
        <taxon>Eukaryota</taxon>
        <taxon>Fungi</taxon>
        <taxon>Dikarya</taxon>
        <taxon>Basidiomycota</taxon>
        <taxon>Agaricomycotina</taxon>
        <taxon>Tremellomycetes</taxon>
        <taxon>Tremellales</taxon>
        <taxon>Cryptococcaceae</taxon>
        <taxon>Kwoniella</taxon>
    </lineage>
</organism>
<dbReference type="Proteomes" id="UP001388673">
    <property type="component" value="Unassembled WGS sequence"/>
</dbReference>
<evidence type="ECO:0000256" key="1">
    <source>
        <dbReference type="SAM" id="MobiDB-lite"/>
    </source>
</evidence>
<feature type="compositionally biased region" description="Polar residues" evidence="1">
    <location>
        <begin position="9"/>
        <end position="30"/>
    </location>
</feature>